<feature type="region of interest" description="Disordered" evidence="1">
    <location>
        <begin position="243"/>
        <end position="283"/>
    </location>
</feature>
<organism evidence="2 3">
    <name type="scientific">Cyanidium caldarium</name>
    <name type="common">Red alga</name>
    <dbReference type="NCBI Taxonomy" id="2771"/>
    <lineage>
        <taxon>Eukaryota</taxon>
        <taxon>Rhodophyta</taxon>
        <taxon>Bangiophyceae</taxon>
        <taxon>Cyanidiales</taxon>
        <taxon>Cyanidiaceae</taxon>
        <taxon>Cyanidium</taxon>
    </lineage>
</organism>
<feature type="region of interest" description="Disordered" evidence="1">
    <location>
        <begin position="67"/>
        <end position="93"/>
    </location>
</feature>
<gene>
    <name evidence="2" type="ORF">CDCA_CDCA09G2642</name>
</gene>
<reference evidence="2 3" key="1">
    <citation type="submission" date="2022-07" db="EMBL/GenBank/DDBJ databases">
        <title>Genome-wide signatures of adaptation to extreme environments.</title>
        <authorList>
            <person name="Cho C.H."/>
            <person name="Yoon H.S."/>
        </authorList>
    </citation>
    <scope>NUCLEOTIDE SEQUENCE [LARGE SCALE GENOMIC DNA]</scope>
    <source>
        <strain evidence="2 3">DBV 063 E5</strain>
    </source>
</reference>
<dbReference type="PANTHER" id="PTHR16291:SF0">
    <property type="entry name" value="NUCLEAR CAP-BINDING PROTEIN SUBUNIT 3"/>
    <property type="match status" value="1"/>
</dbReference>
<accession>A0AAV9IWH7</accession>
<evidence type="ECO:0000313" key="2">
    <source>
        <dbReference type="EMBL" id="KAK4536617.1"/>
    </source>
</evidence>
<evidence type="ECO:0000313" key="3">
    <source>
        <dbReference type="Proteomes" id="UP001301350"/>
    </source>
</evidence>
<protein>
    <recommendedName>
        <fullName evidence="4">Nuclear cap-binding protein subunit 3</fullName>
    </recommendedName>
</protein>
<dbReference type="InterPro" id="IPR019416">
    <property type="entry name" value="NCBP3"/>
</dbReference>
<dbReference type="GO" id="GO:0005634">
    <property type="term" value="C:nucleus"/>
    <property type="evidence" value="ECO:0007669"/>
    <property type="project" value="TreeGrafter"/>
</dbReference>
<dbReference type="Pfam" id="PF10309">
    <property type="entry name" value="NCBP3"/>
    <property type="match status" value="1"/>
</dbReference>
<evidence type="ECO:0000256" key="1">
    <source>
        <dbReference type="SAM" id="MobiDB-lite"/>
    </source>
</evidence>
<dbReference type="GO" id="GO:0003729">
    <property type="term" value="F:mRNA binding"/>
    <property type="evidence" value="ECO:0007669"/>
    <property type="project" value="InterPro"/>
</dbReference>
<dbReference type="PANTHER" id="PTHR16291">
    <property type="entry name" value="NUCLEAR CAP-BINDING PROTEIN SUBUNIT 3"/>
    <property type="match status" value="1"/>
</dbReference>
<keyword evidence="3" id="KW-1185">Reference proteome</keyword>
<evidence type="ECO:0008006" key="4">
    <source>
        <dbReference type="Google" id="ProtNLM"/>
    </source>
</evidence>
<feature type="compositionally biased region" description="Low complexity" evidence="1">
    <location>
        <begin position="267"/>
        <end position="283"/>
    </location>
</feature>
<feature type="region of interest" description="Disordered" evidence="1">
    <location>
        <begin position="345"/>
        <end position="441"/>
    </location>
</feature>
<proteinExistence type="predicted"/>
<sequence length="441" mass="47278">MAGTEPPRTEDGTGTSQSVAKRHVAAGAPSIDAAEELGSMTRAVVTEGDEAAAADLAAAADAAAATAPAGRDASDHHRHSRDRRAAAAAFRSDGKRVSGVKRAGVLSDAAVFVAGFDMTSEEERARRVKRAQRFGTDVTGAKAASVTADAPTVSTPLPEGAALSTFQTLEKPLPALKAHAMRPEALHLFGVDRLSTRDVKNYFKVHECVEPSWIEWINDSSCNAVFADEHTAKWVQMRIVNGPAEDPRPAAGTANGEEVADKQHVSPAEATAAEPAEENAAADATETPAIAVVFPTFAADAPTAADAPPEEELTDDPSLWWYPARPYITRQSTWVPLKVRRATVGDVRPAAPNPQSHWSRSVRKRREVQERRQRQQRRRHPAAAARQSNARGQVYQARRPIDKRGARSQPVRYFHAPEHQADAPPSDAPIGQSADAAEADP</sequence>
<comment type="caution">
    <text evidence="2">The sequence shown here is derived from an EMBL/GenBank/DDBJ whole genome shotgun (WGS) entry which is preliminary data.</text>
</comment>
<dbReference type="AlphaFoldDB" id="A0AAV9IWH7"/>
<name>A0AAV9IWH7_CYACA</name>
<dbReference type="Proteomes" id="UP001301350">
    <property type="component" value="Unassembled WGS sequence"/>
</dbReference>
<dbReference type="GO" id="GO:0000340">
    <property type="term" value="F:RNA 7-methylguanosine cap binding"/>
    <property type="evidence" value="ECO:0007669"/>
    <property type="project" value="InterPro"/>
</dbReference>
<feature type="region of interest" description="Disordered" evidence="1">
    <location>
        <begin position="1"/>
        <end position="33"/>
    </location>
</feature>
<dbReference type="EMBL" id="JANCYW010000009">
    <property type="protein sequence ID" value="KAK4536617.1"/>
    <property type="molecule type" value="Genomic_DNA"/>
</dbReference>